<gene>
    <name evidence="1" type="ORF">P775_11450</name>
</gene>
<protein>
    <submittedName>
        <fullName evidence="1">Uncharacterized protein</fullName>
    </submittedName>
</protein>
<comment type="caution">
    <text evidence="1">The sequence shown here is derived from an EMBL/GenBank/DDBJ whole genome shotgun (WGS) entry which is preliminary data.</text>
</comment>
<sequence length="65" mass="7312">MVLSQISEVYEENPLPGHACSAKCAKLFASDCEGFQWTITTDTIREMSPDAIYLMPLVAMFIYFS</sequence>
<evidence type="ECO:0000313" key="1">
    <source>
        <dbReference type="EMBL" id="PIL20088.1"/>
    </source>
</evidence>
<dbReference type="AlphaFoldDB" id="A0A2G8RG80"/>
<organism evidence="1 2">
    <name type="scientific">Puniceibacterium antarcticum</name>
    <dbReference type="NCBI Taxonomy" id="1206336"/>
    <lineage>
        <taxon>Bacteria</taxon>
        <taxon>Pseudomonadati</taxon>
        <taxon>Pseudomonadota</taxon>
        <taxon>Alphaproteobacteria</taxon>
        <taxon>Rhodobacterales</taxon>
        <taxon>Paracoccaceae</taxon>
        <taxon>Puniceibacterium</taxon>
    </lineage>
</organism>
<name>A0A2G8RG80_9RHOB</name>
<proteinExistence type="predicted"/>
<reference evidence="1 2" key="1">
    <citation type="submission" date="2013-09" db="EMBL/GenBank/DDBJ databases">
        <title>Genome sequencing of Phaeobacter antarcticus sp. nov. SM1211.</title>
        <authorList>
            <person name="Zhang X.-Y."/>
            <person name="Liu C."/>
            <person name="Chen X.-L."/>
            <person name="Xie B.-B."/>
            <person name="Qin Q.-L."/>
            <person name="Rong J.-C."/>
            <person name="Zhang Y.-Z."/>
        </authorList>
    </citation>
    <scope>NUCLEOTIDE SEQUENCE [LARGE SCALE GENOMIC DNA]</scope>
    <source>
        <strain evidence="1 2">SM1211</strain>
    </source>
</reference>
<accession>A0A2G8RG80</accession>
<dbReference type="EMBL" id="AWWI01000067">
    <property type="protein sequence ID" value="PIL20088.1"/>
    <property type="molecule type" value="Genomic_DNA"/>
</dbReference>
<keyword evidence="2" id="KW-1185">Reference proteome</keyword>
<evidence type="ECO:0000313" key="2">
    <source>
        <dbReference type="Proteomes" id="UP000231259"/>
    </source>
</evidence>
<dbReference type="Proteomes" id="UP000231259">
    <property type="component" value="Unassembled WGS sequence"/>
</dbReference>